<evidence type="ECO:0000256" key="2">
    <source>
        <dbReference type="PROSITE-ProRule" id="PRU00023"/>
    </source>
</evidence>
<dbReference type="InterPro" id="IPR051226">
    <property type="entry name" value="PP1_Regulatory_Subunit"/>
</dbReference>
<dbReference type="GO" id="GO:0004857">
    <property type="term" value="F:enzyme inhibitor activity"/>
    <property type="evidence" value="ECO:0007669"/>
    <property type="project" value="TreeGrafter"/>
</dbReference>
<dbReference type="InterPro" id="IPR036770">
    <property type="entry name" value="Ankyrin_rpt-contain_sf"/>
</dbReference>
<dbReference type="Gene3D" id="1.25.40.20">
    <property type="entry name" value="Ankyrin repeat-containing domain"/>
    <property type="match status" value="1"/>
</dbReference>
<proteinExistence type="predicted"/>
<gene>
    <name evidence="3" type="ORF">Cgig2_010837</name>
</gene>
<accession>A0A9Q1JT36</accession>
<dbReference type="SMART" id="SM00248">
    <property type="entry name" value="ANK"/>
    <property type="match status" value="3"/>
</dbReference>
<dbReference type="OrthoDB" id="1577640at2759"/>
<organism evidence="3 4">
    <name type="scientific">Carnegiea gigantea</name>
    <dbReference type="NCBI Taxonomy" id="171969"/>
    <lineage>
        <taxon>Eukaryota</taxon>
        <taxon>Viridiplantae</taxon>
        <taxon>Streptophyta</taxon>
        <taxon>Embryophyta</taxon>
        <taxon>Tracheophyta</taxon>
        <taxon>Spermatophyta</taxon>
        <taxon>Magnoliopsida</taxon>
        <taxon>eudicotyledons</taxon>
        <taxon>Gunneridae</taxon>
        <taxon>Pentapetalae</taxon>
        <taxon>Caryophyllales</taxon>
        <taxon>Cactineae</taxon>
        <taxon>Cactaceae</taxon>
        <taxon>Cactoideae</taxon>
        <taxon>Echinocereeae</taxon>
        <taxon>Carnegiea</taxon>
    </lineage>
</organism>
<dbReference type="PROSITE" id="PS50088">
    <property type="entry name" value="ANK_REPEAT"/>
    <property type="match status" value="2"/>
</dbReference>
<dbReference type="EMBL" id="JAKOGI010000788">
    <property type="protein sequence ID" value="KAJ8430507.1"/>
    <property type="molecule type" value="Genomic_DNA"/>
</dbReference>
<keyword evidence="1" id="KW-0677">Repeat</keyword>
<protein>
    <recommendedName>
        <fullName evidence="5">Ankyrin repeat domain-containing protein</fullName>
    </recommendedName>
</protein>
<evidence type="ECO:0000256" key="1">
    <source>
        <dbReference type="ARBA" id="ARBA00022737"/>
    </source>
</evidence>
<evidence type="ECO:0000313" key="4">
    <source>
        <dbReference type="Proteomes" id="UP001153076"/>
    </source>
</evidence>
<name>A0A9Q1JT36_9CARY</name>
<feature type="repeat" description="ANK" evidence="2">
    <location>
        <begin position="134"/>
        <end position="160"/>
    </location>
</feature>
<dbReference type="AlphaFoldDB" id="A0A9Q1JT36"/>
<reference evidence="3" key="1">
    <citation type="submission" date="2022-04" db="EMBL/GenBank/DDBJ databases">
        <title>Carnegiea gigantea Genome sequencing and assembly v2.</title>
        <authorList>
            <person name="Copetti D."/>
            <person name="Sanderson M.J."/>
            <person name="Burquez A."/>
            <person name="Wojciechowski M.F."/>
        </authorList>
    </citation>
    <scope>NUCLEOTIDE SEQUENCE</scope>
    <source>
        <strain evidence="3">SGP5-SGP5p</strain>
        <tissue evidence="3">Aerial part</tissue>
    </source>
</reference>
<evidence type="ECO:0000313" key="3">
    <source>
        <dbReference type="EMBL" id="KAJ8430507.1"/>
    </source>
</evidence>
<dbReference type="PANTHER" id="PTHR24179">
    <property type="entry name" value="PROTEIN PHOSPHATASE 1 REGULATORY SUBUNIT 12"/>
    <property type="match status" value="1"/>
</dbReference>
<dbReference type="PANTHER" id="PTHR24179:SF29">
    <property type="entry name" value="LD46604P"/>
    <property type="match status" value="1"/>
</dbReference>
<keyword evidence="4" id="KW-1185">Reference proteome</keyword>
<dbReference type="PROSITE" id="PS50297">
    <property type="entry name" value="ANK_REP_REGION"/>
    <property type="match status" value="2"/>
</dbReference>
<sequence length="194" mass="22154">MIWILRVTGQKKKTFRLPLLRNNKQHSICLLFLKLTKGRFAIREERAPLLFSSGKLLENGINIDFPDKGGLTALHVSVIGKKEAVSHLLREGTSPHVKDKDDITPLYYAVQVGAMQTVKLLIKYNADVNHSDNEGWTLLHVAMQRRNRNIAKFLLINGADKTEKIRSERWFVLIFRSKIFGVMEFGNGDKPVKC</sequence>
<feature type="repeat" description="ANK" evidence="2">
    <location>
        <begin position="101"/>
        <end position="133"/>
    </location>
</feature>
<dbReference type="InterPro" id="IPR002110">
    <property type="entry name" value="Ankyrin_rpt"/>
</dbReference>
<dbReference type="GO" id="GO:0019208">
    <property type="term" value="F:phosphatase regulator activity"/>
    <property type="evidence" value="ECO:0007669"/>
    <property type="project" value="TreeGrafter"/>
</dbReference>
<dbReference type="Pfam" id="PF12796">
    <property type="entry name" value="Ank_2"/>
    <property type="match status" value="1"/>
</dbReference>
<dbReference type="SUPFAM" id="SSF48403">
    <property type="entry name" value="Ankyrin repeat"/>
    <property type="match status" value="1"/>
</dbReference>
<dbReference type="Proteomes" id="UP001153076">
    <property type="component" value="Unassembled WGS sequence"/>
</dbReference>
<dbReference type="GO" id="GO:0005737">
    <property type="term" value="C:cytoplasm"/>
    <property type="evidence" value="ECO:0007669"/>
    <property type="project" value="TreeGrafter"/>
</dbReference>
<evidence type="ECO:0008006" key="5">
    <source>
        <dbReference type="Google" id="ProtNLM"/>
    </source>
</evidence>
<keyword evidence="2" id="KW-0040">ANK repeat</keyword>
<comment type="caution">
    <text evidence="3">The sequence shown here is derived from an EMBL/GenBank/DDBJ whole genome shotgun (WGS) entry which is preliminary data.</text>
</comment>